<sequence length="727" mass="78079">MAEGRVEGISKVTGSGKYAAEYKVDNVCYGVIVGSTIPAGEIEAYHLDDAKEVAGVLDIITHLNRPSIPAFENEESIKKSGFSLPVLHTDKVFFKGQPIALVIAETLEDATYAASLVTATYKQSSFNVDFDTTHPSIPLAGTGKERGTMDAWSNAAFVADAEYNIKHEVHNPMEMHATIATWVSKDKLKLWDKNQGVNNVQGTLSRLWKMPAANIEVISEFVGGGFGAGLLVWPHVLMTVMAAQQVKRPVKVVLTRPQMFTLVGYRPQAWQKVKIGADKDGNFLGILHQSKHSKSVYDNYREGITRISRMLYKIPNAKTEEATVSLNLSAPTWMRGPGDCSGAFGLECAIDELSYQLKKDPVQLRLQNLATEIDPDTQKPWSTNFLNECVEKGAANIEWAKYRKAQPASVKEGDWMIGYGMACGMWFAGRSKASAGIKMQKDGTISVETAMTDIGTGTGTGMQNIAHDNLGIPKNKIKVNLGNSNLPAAPSQGGSTGLSTMSGAVVAACNEFRKKIAELASVVDEAYKHVNPADIVFTKNGVALQTQGNRPVSYENIFAKNNLEIIDVQATSGPGEERQKYAFCSGAAHFVRVKVHAKTGKVKVDKIVSVVDAGYVVNDKAAANQISGAAVGGLGMALTEEQLVDHKLGCVVGNDLAGYHFPVNADAPIIDVSFIGKPDVNINPAGAKGLGEVGIIGMAPAVANAIYNATGKRLRNLPITPDKVLMA</sequence>
<dbReference type="EMBL" id="QLLL01000013">
    <property type="protein sequence ID" value="RAI97843.1"/>
    <property type="molecule type" value="Genomic_DNA"/>
</dbReference>
<keyword evidence="1" id="KW-0500">Molybdenum</keyword>
<evidence type="ECO:0000256" key="2">
    <source>
        <dbReference type="ARBA" id="ARBA00023002"/>
    </source>
</evidence>
<accession>A0A327Q1E3</accession>
<name>A0A327Q1E3_9BACT</name>
<reference evidence="4 5" key="1">
    <citation type="submission" date="2018-06" db="EMBL/GenBank/DDBJ databases">
        <title>Genomic Encyclopedia of Archaeal and Bacterial Type Strains, Phase II (KMG-II): from individual species to whole genera.</title>
        <authorList>
            <person name="Goeker M."/>
        </authorList>
    </citation>
    <scope>NUCLEOTIDE SEQUENCE [LARGE SCALE GENOMIC DNA]</scope>
    <source>
        <strain evidence="4 5">DSM 23857</strain>
    </source>
</reference>
<dbReference type="InterPro" id="IPR008274">
    <property type="entry name" value="AldOxase/xan_DH_MoCoBD1"/>
</dbReference>
<dbReference type="GO" id="GO:0016491">
    <property type="term" value="F:oxidoreductase activity"/>
    <property type="evidence" value="ECO:0007669"/>
    <property type="project" value="UniProtKB-KW"/>
</dbReference>
<dbReference type="Pfam" id="PF20256">
    <property type="entry name" value="MoCoBD_2"/>
    <property type="match status" value="1"/>
</dbReference>
<evidence type="ECO:0000259" key="3">
    <source>
        <dbReference type="SMART" id="SM01008"/>
    </source>
</evidence>
<dbReference type="Pfam" id="PF02738">
    <property type="entry name" value="MoCoBD_1"/>
    <property type="match status" value="1"/>
</dbReference>
<evidence type="ECO:0000313" key="4">
    <source>
        <dbReference type="EMBL" id="RAI97843.1"/>
    </source>
</evidence>
<dbReference type="SUPFAM" id="SSF56003">
    <property type="entry name" value="Molybdenum cofactor-binding domain"/>
    <property type="match status" value="1"/>
</dbReference>
<comment type="caution">
    <text evidence="4">The sequence shown here is derived from an EMBL/GenBank/DDBJ whole genome shotgun (WGS) entry which is preliminary data.</text>
</comment>
<proteinExistence type="predicted"/>
<dbReference type="PANTHER" id="PTHR11908">
    <property type="entry name" value="XANTHINE DEHYDROGENASE"/>
    <property type="match status" value="1"/>
</dbReference>
<dbReference type="InterPro" id="IPR036856">
    <property type="entry name" value="Ald_Oxase/Xan_DH_a/b_sf"/>
</dbReference>
<keyword evidence="5" id="KW-1185">Reference proteome</keyword>
<dbReference type="InterPro" id="IPR000674">
    <property type="entry name" value="Ald_Oxase/Xan_DH_a/b"/>
</dbReference>
<dbReference type="InterPro" id="IPR046867">
    <property type="entry name" value="AldOxase/xan_DH_MoCoBD2"/>
</dbReference>
<dbReference type="Proteomes" id="UP000249547">
    <property type="component" value="Unassembled WGS sequence"/>
</dbReference>
<dbReference type="GO" id="GO:0005506">
    <property type="term" value="F:iron ion binding"/>
    <property type="evidence" value="ECO:0007669"/>
    <property type="project" value="InterPro"/>
</dbReference>
<dbReference type="InterPro" id="IPR037165">
    <property type="entry name" value="AldOxase/xan_DH_Mopterin-bd_sf"/>
</dbReference>
<dbReference type="Gene3D" id="3.90.1170.50">
    <property type="entry name" value="Aldehyde oxidase/xanthine dehydrogenase, a/b hammerhead"/>
    <property type="match status" value="1"/>
</dbReference>
<dbReference type="InterPro" id="IPR016208">
    <property type="entry name" value="Ald_Oxase/xanthine_DH-like"/>
</dbReference>
<evidence type="ECO:0000256" key="1">
    <source>
        <dbReference type="ARBA" id="ARBA00022505"/>
    </source>
</evidence>
<keyword evidence="2" id="KW-0560">Oxidoreductase</keyword>
<dbReference type="SMART" id="SM01008">
    <property type="entry name" value="Ald_Xan_dh_C"/>
    <property type="match status" value="1"/>
</dbReference>
<feature type="domain" description="Aldehyde oxidase/xanthine dehydrogenase a/b hammerhead" evidence="3">
    <location>
        <begin position="13"/>
        <end position="125"/>
    </location>
</feature>
<protein>
    <submittedName>
        <fullName evidence="4">Xanthine dehydrogenase YagR molybdenum-binding subunit</fullName>
    </submittedName>
</protein>
<dbReference type="AlphaFoldDB" id="A0A327Q1E3"/>
<dbReference type="PANTHER" id="PTHR11908:SF132">
    <property type="entry name" value="ALDEHYDE OXIDASE 1-RELATED"/>
    <property type="match status" value="1"/>
</dbReference>
<organism evidence="4 5">
    <name type="scientific">Chitinophaga skermanii</name>
    <dbReference type="NCBI Taxonomy" id="331697"/>
    <lineage>
        <taxon>Bacteria</taxon>
        <taxon>Pseudomonadati</taxon>
        <taxon>Bacteroidota</taxon>
        <taxon>Chitinophagia</taxon>
        <taxon>Chitinophagales</taxon>
        <taxon>Chitinophagaceae</taxon>
        <taxon>Chitinophaga</taxon>
    </lineage>
</organism>
<evidence type="ECO:0000313" key="5">
    <source>
        <dbReference type="Proteomes" id="UP000249547"/>
    </source>
</evidence>
<dbReference type="Pfam" id="PF01315">
    <property type="entry name" value="Ald_Xan_dh_C"/>
    <property type="match status" value="1"/>
</dbReference>
<dbReference type="Gene3D" id="3.30.365.10">
    <property type="entry name" value="Aldehyde oxidase/xanthine dehydrogenase, molybdopterin binding domain"/>
    <property type="match status" value="4"/>
</dbReference>
<dbReference type="SUPFAM" id="SSF54665">
    <property type="entry name" value="CO dehydrogenase molybdoprotein N-domain-like"/>
    <property type="match status" value="1"/>
</dbReference>
<gene>
    <name evidence="4" type="ORF">LX64_04891</name>
</gene>